<protein>
    <submittedName>
        <fullName evidence="1">Uncharacterized protein</fullName>
    </submittedName>
</protein>
<proteinExistence type="predicted"/>
<dbReference type="EMBL" id="BPLR01020838">
    <property type="protein sequence ID" value="GIX83170.1"/>
    <property type="molecule type" value="Genomic_DNA"/>
</dbReference>
<sequence length="249" mass="28190">MQTLNCLKPFLPFHSMHQKEEEALAKLKPSQTEVSGFLVEWGDVSPLSVLKLATGAVSHTSSGTRWLIRIQRIALLAAVDKHFVRPLSRMSHNSEEVERVDVQTKQILQSLSRKGIFRRYGILDIFTQFFYAFTLNTEILLNPFQALYSIHQEKEDSSSQAKQVWHLSHGTGRRFFIISSRIGDWSCHHASSGHEVRFLLIRIQGIILLAAADLHSVGPLSRMSHNSYEVEGVDILDETNIVVLSRACV</sequence>
<comment type="caution">
    <text evidence="1">The sequence shown here is derived from an EMBL/GenBank/DDBJ whole genome shotgun (WGS) entry which is preliminary data.</text>
</comment>
<reference evidence="1 2" key="1">
    <citation type="submission" date="2021-06" db="EMBL/GenBank/DDBJ databases">
        <title>Caerostris extrusa draft genome.</title>
        <authorList>
            <person name="Kono N."/>
            <person name="Arakawa K."/>
        </authorList>
    </citation>
    <scope>NUCLEOTIDE SEQUENCE [LARGE SCALE GENOMIC DNA]</scope>
</reference>
<evidence type="ECO:0000313" key="1">
    <source>
        <dbReference type="EMBL" id="GIX83170.1"/>
    </source>
</evidence>
<dbReference type="Proteomes" id="UP001054945">
    <property type="component" value="Unassembled WGS sequence"/>
</dbReference>
<keyword evidence="2" id="KW-1185">Reference proteome</keyword>
<accession>A0AAV4NEG7</accession>
<organism evidence="1 2">
    <name type="scientific">Caerostris extrusa</name>
    <name type="common">Bark spider</name>
    <name type="synonym">Caerostris bankana</name>
    <dbReference type="NCBI Taxonomy" id="172846"/>
    <lineage>
        <taxon>Eukaryota</taxon>
        <taxon>Metazoa</taxon>
        <taxon>Ecdysozoa</taxon>
        <taxon>Arthropoda</taxon>
        <taxon>Chelicerata</taxon>
        <taxon>Arachnida</taxon>
        <taxon>Araneae</taxon>
        <taxon>Araneomorphae</taxon>
        <taxon>Entelegynae</taxon>
        <taxon>Araneoidea</taxon>
        <taxon>Araneidae</taxon>
        <taxon>Caerostris</taxon>
    </lineage>
</organism>
<name>A0AAV4NEG7_CAEEX</name>
<dbReference type="AlphaFoldDB" id="A0AAV4NEG7"/>
<evidence type="ECO:0000313" key="2">
    <source>
        <dbReference type="Proteomes" id="UP001054945"/>
    </source>
</evidence>
<gene>
    <name evidence="1" type="ORF">CEXT_191751</name>
</gene>